<name>A0A6P6A444_DURZI</name>
<evidence type="ECO:0000313" key="4">
    <source>
        <dbReference type="RefSeq" id="XP_022759779.1"/>
    </source>
</evidence>
<keyword evidence="2" id="KW-1185">Reference proteome</keyword>
<dbReference type="RefSeq" id="XP_022759779.1">
    <property type="nucleotide sequence ID" value="XM_022904044.1"/>
</dbReference>
<evidence type="ECO:0000313" key="3">
    <source>
        <dbReference type="RefSeq" id="XP_022759778.1"/>
    </source>
</evidence>
<dbReference type="KEGG" id="dzi:111306139"/>
<dbReference type="AlphaFoldDB" id="A0A6P6A444"/>
<dbReference type="PANTHER" id="PTHR38932:SF2">
    <property type="entry name" value="DUF3741 DOMAIN-CONTAINING PROTEIN"/>
    <property type="match status" value="1"/>
</dbReference>
<reference evidence="3 4" key="1">
    <citation type="submission" date="2025-04" db="UniProtKB">
        <authorList>
            <consortium name="RefSeq"/>
        </authorList>
    </citation>
    <scope>IDENTIFICATION</scope>
    <source>
        <tissue evidence="3 4">Fruit stalk</tissue>
    </source>
</reference>
<dbReference type="OrthoDB" id="1867172at2759"/>
<feature type="compositionally biased region" description="Polar residues" evidence="1">
    <location>
        <begin position="139"/>
        <end position="155"/>
    </location>
</feature>
<accession>A0A6P6A444</accession>
<protein>
    <submittedName>
        <fullName evidence="3">Uncharacterized protein LOC111306139 isoform X1</fullName>
    </submittedName>
    <submittedName>
        <fullName evidence="4">Uncharacterized protein LOC111306139 isoform X2</fullName>
    </submittedName>
</protein>
<evidence type="ECO:0000313" key="2">
    <source>
        <dbReference type="Proteomes" id="UP000515121"/>
    </source>
</evidence>
<dbReference type="PANTHER" id="PTHR38932">
    <property type="entry name" value="BNAC03G64660D PROTEIN"/>
    <property type="match status" value="1"/>
</dbReference>
<organism evidence="2 3">
    <name type="scientific">Durio zibethinus</name>
    <name type="common">Durian</name>
    <dbReference type="NCBI Taxonomy" id="66656"/>
    <lineage>
        <taxon>Eukaryota</taxon>
        <taxon>Viridiplantae</taxon>
        <taxon>Streptophyta</taxon>
        <taxon>Embryophyta</taxon>
        <taxon>Tracheophyta</taxon>
        <taxon>Spermatophyta</taxon>
        <taxon>Magnoliopsida</taxon>
        <taxon>eudicotyledons</taxon>
        <taxon>Gunneridae</taxon>
        <taxon>Pentapetalae</taxon>
        <taxon>rosids</taxon>
        <taxon>malvids</taxon>
        <taxon>Malvales</taxon>
        <taxon>Malvaceae</taxon>
        <taxon>Helicteroideae</taxon>
        <taxon>Durio</taxon>
    </lineage>
</organism>
<sequence>MYPRVTVRAQEEDDDHFPPPNDCQSSLFLRLIESLSKQEKENQIDSPPSIARITKAFVTSPATTSLSASEDAGAVKRNKQIGKDTKSNAKANSIPPPRAVLSSPDNDGIIGSRNKLNYARSSASKKRPPEQIKPAGRQTYKNLNRSPNVTQSSPNIRKGPKSEYGSLAGRMRKDPLKPVVPRQKAHTGDGKSSSLGS</sequence>
<dbReference type="GeneID" id="111306139"/>
<dbReference type="Proteomes" id="UP000515121">
    <property type="component" value="Unplaced"/>
</dbReference>
<proteinExistence type="predicted"/>
<evidence type="ECO:0000256" key="1">
    <source>
        <dbReference type="SAM" id="MobiDB-lite"/>
    </source>
</evidence>
<feature type="region of interest" description="Disordered" evidence="1">
    <location>
        <begin position="1"/>
        <end position="22"/>
    </location>
</feature>
<dbReference type="RefSeq" id="XP_022759778.1">
    <property type="nucleotide sequence ID" value="XM_022904043.1"/>
</dbReference>
<feature type="region of interest" description="Disordered" evidence="1">
    <location>
        <begin position="61"/>
        <end position="197"/>
    </location>
</feature>
<gene>
    <name evidence="3 4" type="primary">LOC111306139</name>
</gene>